<comment type="caution">
    <text evidence="1">The sequence shown here is derived from an EMBL/GenBank/DDBJ whole genome shotgun (WGS) entry which is preliminary data.</text>
</comment>
<evidence type="ECO:0000313" key="1">
    <source>
        <dbReference type="EMBL" id="MBB4902596.1"/>
    </source>
</evidence>
<keyword evidence="2" id="KW-1185">Reference proteome</keyword>
<dbReference type="Proteomes" id="UP000579523">
    <property type="component" value="Unassembled WGS sequence"/>
</dbReference>
<accession>A0A7W7VA37</accession>
<dbReference type="RefSeq" id="WP_184828054.1">
    <property type="nucleotide sequence ID" value="NZ_BMTK01000036.1"/>
</dbReference>
<evidence type="ECO:0000313" key="2">
    <source>
        <dbReference type="Proteomes" id="UP000579523"/>
    </source>
</evidence>
<name>A0A7W7VA37_9ACTN</name>
<reference evidence="1 2" key="1">
    <citation type="submission" date="2020-08" db="EMBL/GenBank/DDBJ databases">
        <title>Genomic Encyclopedia of Type Strains, Phase III (KMG-III): the genomes of soil and plant-associated and newly described type strains.</title>
        <authorList>
            <person name="Whitman W."/>
        </authorList>
    </citation>
    <scope>NUCLEOTIDE SEQUENCE [LARGE SCALE GENOMIC DNA]</scope>
    <source>
        <strain evidence="1 2">CECT 3273</strain>
    </source>
</reference>
<dbReference type="EMBL" id="JACHJI010000017">
    <property type="protein sequence ID" value="MBB4902596.1"/>
    <property type="molecule type" value="Genomic_DNA"/>
</dbReference>
<sequence>MPEEQRQGLEEQPEAVRALVGRTITVTEALTGIPNSRPYLLRVEEAKLTTVEGSDTVWATGDRLRMDGTPARRKRGNRCTVALLGGWTEVLGLPALPPREWRMRAVGLTQYAERARRYIALTEIDQLGTYRHAVVGPDGGEEVIQVLSGDEVVDLVADVLRHDGVTLERHRDDVTLRLRYADGRPAVFLGPVNT</sequence>
<protein>
    <submittedName>
        <fullName evidence="1">Uncharacterized protein</fullName>
    </submittedName>
</protein>
<dbReference type="AlphaFoldDB" id="A0A7W7VA37"/>
<gene>
    <name evidence="1" type="ORF">FHS37_006693</name>
</gene>
<organism evidence="1 2">
    <name type="scientific">Streptomyces griseomycini</name>
    <dbReference type="NCBI Taxonomy" id="66895"/>
    <lineage>
        <taxon>Bacteria</taxon>
        <taxon>Bacillati</taxon>
        <taxon>Actinomycetota</taxon>
        <taxon>Actinomycetes</taxon>
        <taxon>Kitasatosporales</taxon>
        <taxon>Streptomycetaceae</taxon>
        <taxon>Streptomyces</taxon>
    </lineage>
</organism>
<proteinExistence type="predicted"/>